<dbReference type="Proteomes" id="UP001519271">
    <property type="component" value="Unassembled WGS sequence"/>
</dbReference>
<reference evidence="9 10" key="1">
    <citation type="submission" date="2021-03" db="EMBL/GenBank/DDBJ databases">
        <title>Genomic Encyclopedia of Type Strains, Phase IV (KMG-IV): sequencing the most valuable type-strain genomes for metagenomic binning, comparative biology and taxonomic classification.</title>
        <authorList>
            <person name="Goeker M."/>
        </authorList>
    </citation>
    <scope>NUCLEOTIDE SEQUENCE [LARGE SCALE GENOMIC DNA]</scope>
    <source>
        <strain evidence="9 10">DSM 6139</strain>
    </source>
</reference>
<keyword evidence="3" id="KW-1003">Cell membrane</keyword>
<keyword evidence="4 7" id="KW-0732">Signal</keyword>
<sequence>MKKTIALLGSLLLSATIFAGCGSKAPTTPSGIEASKPSESQTAAPKDFKVGIIFTEAGLGGQSFNDLAFEGVKKAATDLGITYDYVEPKSVSDEAIVQEDMASSEEYDIIICVGAEQIDALKKVAANYPEQKFALIDANLELPNVACYTSKEQEGSFMAGALAALLKQEKVTDKVSDGNTVGVMVGVNNPLLNRFVAGYTAGAKYINPKLEVLVDYVGGFGDPTTAKNIATTFNSKGADVIFHAAGASGMGLFQAAQEKGFVAIGVNLNQNGVAPDNIVASMMKRVDSSAYHAIESTLNGEFKAGLKVMGLADDGVGLNMEGSNIKLPESVTSKLDEIKELVVSGKLVIPAKIEEVNSFLESNKK</sequence>
<evidence type="ECO:0000256" key="5">
    <source>
        <dbReference type="ARBA" id="ARBA00023136"/>
    </source>
</evidence>
<dbReference type="EMBL" id="JAGGKC010000004">
    <property type="protein sequence ID" value="MBP1918216.1"/>
    <property type="molecule type" value="Genomic_DNA"/>
</dbReference>
<feature type="chain" id="PRO_5046738825" evidence="7">
    <location>
        <begin position="20"/>
        <end position="365"/>
    </location>
</feature>
<dbReference type="RefSeq" id="WP_209458459.1">
    <property type="nucleotide sequence ID" value="NZ_JAGGKC010000004.1"/>
</dbReference>
<dbReference type="PANTHER" id="PTHR34296:SF2">
    <property type="entry name" value="ABC TRANSPORTER GUANOSINE-BINDING PROTEIN NUPN"/>
    <property type="match status" value="1"/>
</dbReference>
<feature type="signal peptide" evidence="7">
    <location>
        <begin position="1"/>
        <end position="19"/>
    </location>
</feature>
<dbReference type="CDD" id="cd19964">
    <property type="entry name" value="PBP1_BMP-like"/>
    <property type="match status" value="1"/>
</dbReference>
<evidence type="ECO:0000256" key="4">
    <source>
        <dbReference type="ARBA" id="ARBA00022729"/>
    </source>
</evidence>
<name>A0ABS4G138_9CLOT</name>
<organism evidence="9 10">
    <name type="scientific">Youngiibacter multivorans</name>
    <dbReference type="NCBI Taxonomy" id="937251"/>
    <lineage>
        <taxon>Bacteria</taxon>
        <taxon>Bacillati</taxon>
        <taxon>Bacillota</taxon>
        <taxon>Clostridia</taxon>
        <taxon>Eubacteriales</taxon>
        <taxon>Clostridiaceae</taxon>
        <taxon>Youngiibacter</taxon>
    </lineage>
</organism>
<dbReference type="PROSITE" id="PS51257">
    <property type="entry name" value="PROKAR_LIPOPROTEIN"/>
    <property type="match status" value="1"/>
</dbReference>
<evidence type="ECO:0000256" key="6">
    <source>
        <dbReference type="ARBA" id="ARBA00023288"/>
    </source>
</evidence>
<comment type="caution">
    <text evidence="9">The sequence shown here is derived from an EMBL/GenBank/DDBJ whole genome shotgun (WGS) entry which is preliminary data.</text>
</comment>
<evidence type="ECO:0000313" key="10">
    <source>
        <dbReference type="Proteomes" id="UP001519271"/>
    </source>
</evidence>
<dbReference type="InterPro" id="IPR003760">
    <property type="entry name" value="PnrA-like"/>
</dbReference>
<evidence type="ECO:0000256" key="2">
    <source>
        <dbReference type="ARBA" id="ARBA00008610"/>
    </source>
</evidence>
<protein>
    <submittedName>
        <fullName evidence="9">Basic membrane protein A</fullName>
    </submittedName>
</protein>
<comment type="similarity">
    <text evidence="2">Belongs to the BMP lipoprotein family.</text>
</comment>
<keyword evidence="5" id="KW-0472">Membrane</keyword>
<comment type="subcellular location">
    <subcellularLocation>
        <location evidence="1">Cell membrane</location>
        <topology evidence="1">Lipid-anchor</topology>
    </subcellularLocation>
</comment>
<evidence type="ECO:0000313" key="9">
    <source>
        <dbReference type="EMBL" id="MBP1918216.1"/>
    </source>
</evidence>
<dbReference type="PANTHER" id="PTHR34296">
    <property type="entry name" value="TRANSCRIPTIONAL ACTIVATOR PROTEIN MED"/>
    <property type="match status" value="1"/>
</dbReference>
<dbReference type="Gene3D" id="3.40.50.2300">
    <property type="match status" value="2"/>
</dbReference>
<evidence type="ECO:0000256" key="1">
    <source>
        <dbReference type="ARBA" id="ARBA00004193"/>
    </source>
</evidence>
<dbReference type="InterPro" id="IPR050957">
    <property type="entry name" value="BMP_lipoprotein"/>
</dbReference>
<evidence type="ECO:0000256" key="7">
    <source>
        <dbReference type="SAM" id="SignalP"/>
    </source>
</evidence>
<gene>
    <name evidence="9" type="ORF">J2Z34_000688</name>
</gene>
<keyword evidence="6" id="KW-0449">Lipoprotein</keyword>
<accession>A0ABS4G138</accession>
<dbReference type="Pfam" id="PF02608">
    <property type="entry name" value="Bmp"/>
    <property type="match status" value="1"/>
</dbReference>
<feature type="domain" description="ABC transporter substrate-binding protein PnrA-like" evidence="8">
    <location>
        <begin position="51"/>
        <end position="346"/>
    </location>
</feature>
<dbReference type="SUPFAM" id="SSF53822">
    <property type="entry name" value="Periplasmic binding protein-like I"/>
    <property type="match status" value="1"/>
</dbReference>
<keyword evidence="10" id="KW-1185">Reference proteome</keyword>
<dbReference type="InterPro" id="IPR028082">
    <property type="entry name" value="Peripla_BP_I"/>
</dbReference>
<evidence type="ECO:0000256" key="3">
    <source>
        <dbReference type="ARBA" id="ARBA00022475"/>
    </source>
</evidence>
<proteinExistence type="inferred from homology"/>
<evidence type="ECO:0000259" key="8">
    <source>
        <dbReference type="Pfam" id="PF02608"/>
    </source>
</evidence>